<dbReference type="EMBL" id="PGFB01000003">
    <property type="protein sequence ID" value="PJJ62175.1"/>
    <property type="molecule type" value="Genomic_DNA"/>
</dbReference>
<evidence type="ECO:0000313" key="2">
    <source>
        <dbReference type="Proteomes" id="UP000230161"/>
    </source>
</evidence>
<accession>A0A2M9BW60</accession>
<dbReference type="RefSeq" id="WP_157802904.1">
    <property type="nucleotide sequence ID" value="NZ_PGFB01000003.1"/>
</dbReference>
<protein>
    <submittedName>
        <fullName evidence="1">Uncharacterized protein</fullName>
    </submittedName>
</protein>
<organism evidence="1 2">
    <name type="scientific">Compostimonas suwonensis</name>
    <dbReference type="NCBI Taxonomy" id="1048394"/>
    <lineage>
        <taxon>Bacteria</taxon>
        <taxon>Bacillati</taxon>
        <taxon>Actinomycetota</taxon>
        <taxon>Actinomycetes</taxon>
        <taxon>Micrococcales</taxon>
        <taxon>Microbacteriaceae</taxon>
        <taxon>Compostimonas</taxon>
    </lineage>
</organism>
<dbReference type="AlphaFoldDB" id="A0A2M9BW60"/>
<sequence>MSRYVPVSKVMELVIAVNNLDQKRVSRIVAECSKRADGLDMVELIAGVCAMTSTVLREVHGENWKVGLVAAAKQIREHEARRG</sequence>
<comment type="caution">
    <text evidence="1">The sequence shown here is derived from an EMBL/GenBank/DDBJ whole genome shotgun (WGS) entry which is preliminary data.</text>
</comment>
<gene>
    <name evidence="1" type="ORF">CLV54_1972</name>
</gene>
<dbReference type="Proteomes" id="UP000230161">
    <property type="component" value="Unassembled WGS sequence"/>
</dbReference>
<reference evidence="1 2" key="1">
    <citation type="submission" date="2017-11" db="EMBL/GenBank/DDBJ databases">
        <title>Genomic Encyclopedia of Archaeal and Bacterial Type Strains, Phase II (KMG-II): From Individual Species to Whole Genera.</title>
        <authorList>
            <person name="Goeker M."/>
        </authorList>
    </citation>
    <scope>NUCLEOTIDE SEQUENCE [LARGE SCALE GENOMIC DNA]</scope>
    <source>
        <strain evidence="1 2">DSM 25625</strain>
    </source>
</reference>
<name>A0A2M9BW60_9MICO</name>
<evidence type="ECO:0000313" key="1">
    <source>
        <dbReference type="EMBL" id="PJJ62175.1"/>
    </source>
</evidence>
<proteinExistence type="predicted"/>
<keyword evidence="2" id="KW-1185">Reference proteome</keyword>